<proteinExistence type="predicted"/>
<reference evidence="2 3" key="1">
    <citation type="submission" date="2017-01" db="EMBL/GenBank/DDBJ databases">
        <title>Complete genome of Tateyamaria omphalii DOK1-4 isolated from seawater in Dokdo.</title>
        <authorList>
            <person name="Kim J.H."/>
            <person name="Chi W.-J."/>
        </authorList>
    </citation>
    <scope>NUCLEOTIDE SEQUENCE [LARGE SCALE GENOMIC DNA]</scope>
    <source>
        <strain evidence="2 3">DOK1-4</strain>
    </source>
</reference>
<organism evidence="2 3">
    <name type="scientific">Tateyamaria omphalii</name>
    <dbReference type="NCBI Taxonomy" id="299262"/>
    <lineage>
        <taxon>Bacteria</taxon>
        <taxon>Pseudomonadati</taxon>
        <taxon>Pseudomonadota</taxon>
        <taxon>Alphaproteobacteria</taxon>
        <taxon>Rhodobacterales</taxon>
        <taxon>Roseobacteraceae</taxon>
        <taxon>Tateyamaria</taxon>
    </lineage>
</organism>
<dbReference type="Proteomes" id="UP000186336">
    <property type="component" value="Chromosome"/>
</dbReference>
<sequence>MALRALHIIGLFLWSGSAMAHPAIDAFTTWCFKAGQTPARALANMQDTAGTPLPFDLTFWDTSLEPAPDAPAHAERRCEVAFDGDHVRDAVNAVQSKMATPPVFGTPIPLPAPYAAEPGTAYIEGRELLRGRVAVVHIGRRGARTFIGVDRLPAGMGLPE</sequence>
<keyword evidence="1" id="KW-0732">Signal</keyword>
<dbReference type="KEGG" id="tom:BWR18_00980"/>
<dbReference type="EMBL" id="CP019312">
    <property type="protein sequence ID" value="APX10431.1"/>
    <property type="molecule type" value="Genomic_DNA"/>
</dbReference>
<protein>
    <submittedName>
        <fullName evidence="2">Uncharacterized protein</fullName>
    </submittedName>
</protein>
<feature type="signal peptide" evidence="1">
    <location>
        <begin position="1"/>
        <end position="20"/>
    </location>
</feature>
<evidence type="ECO:0000313" key="2">
    <source>
        <dbReference type="EMBL" id="APX10431.1"/>
    </source>
</evidence>
<name>A0A1P8MQW0_9RHOB</name>
<dbReference type="AlphaFoldDB" id="A0A1P8MQW0"/>
<dbReference type="OrthoDB" id="7726594at2"/>
<keyword evidence="3" id="KW-1185">Reference proteome</keyword>
<accession>A0A1P8MQW0</accession>
<gene>
    <name evidence="2" type="ORF">BWR18_00980</name>
</gene>
<feature type="chain" id="PRO_5012456158" evidence="1">
    <location>
        <begin position="21"/>
        <end position="160"/>
    </location>
</feature>
<evidence type="ECO:0000256" key="1">
    <source>
        <dbReference type="SAM" id="SignalP"/>
    </source>
</evidence>
<dbReference type="STRING" id="299262.BWR18_00980"/>
<evidence type="ECO:0000313" key="3">
    <source>
        <dbReference type="Proteomes" id="UP000186336"/>
    </source>
</evidence>